<name>A0A8J6E0F8_9EUKA</name>
<sequence>MSDNLGDTAPPPEIDMVEVNEAVVEVKEQTPVPDALEEPATVRDNSQEQLGDAEVAIPDMVRVVTCDGFEFLLPRHTVLSPVLRRTFQVNAGKPDGDTHHLETVDGATMHCLVEYWFYKLRYPLGTTRPQFDVPEDLALRLMAAADLLQT</sequence>
<gene>
    <name evidence="1" type="ORF">J8273_0280</name>
</gene>
<dbReference type="PANTHER" id="PTHR20648">
    <property type="entry name" value="ELONGIN-C"/>
    <property type="match status" value="1"/>
</dbReference>
<proteinExistence type="predicted"/>
<accession>A0A8J6E0F8</accession>
<dbReference type="Proteomes" id="UP000717585">
    <property type="component" value="Unassembled WGS sequence"/>
</dbReference>
<protein>
    <submittedName>
        <fullName evidence="1">Transcription elongation factor B polypeptide 1</fullName>
    </submittedName>
</protein>
<reference evidence="1" key="1">
    <citation type="submission" date="2021-05" db="EMBL/GenBank/DDBJ databases">
        <title>A free-living protist that lacks canonical eukaryotic 1 DNA replication and segregation systems.</title>
        <authorList>
            <person name="Salas-Leiva D.E."/>
            <person name="Tromer E.C."/>
            <person name="Curtis B.A."/>
            <person name="Jerlstrom-Hultqvist J."/>
            <person name="Kolisko M."/>
            <person name="Yi Z."/>
            <person name="Salas-Leiva J.S."/>
            <person name="Gallot-Lavallee L."/>
            <person name="Kops G.J.P.L."/>
            <person name="Archibald J.M."/>
            <person name="Simpson A.G.B."/>
            <person name="Roger A.J."/>
        </authorList>
    </citation>
    <scope>NUCLEOTIDE SEQUENCE</scope>
    <source>
        <strain evidence="1">BICM</strain>
    </source>
</reference>
<dbReference type="InterPro" id="IPR039948">
    <property type="entry name" value="ELC1"/>
</dbReference>
<dbReference type="Gene3D" id="3.30.710.10">
    <property type="entry name" value="Potassium Channel Kv1.1, Chain A"/>
    <property type="match status" value="1"/>
</dbReference>
<evidence type="ECO:0000313" key="1">
    <source>
        <dbReference type="EMBL" id="KAG9395064.1"/>
    </source>
</evidence>
<dbReference type="OrthoDB" id="249087at2759"/>
<keyword evidence="1" id="KW-0251">Elongation factor</keyword>
<comment type="caution">
    <text evidence="1">The sequence shown here is derived from an EMBL/GenBank/DDBJ whole genome shotgun (WGS) entry which is preliminary data.</text>
</comment>
<keyword evidence="2" id="KW-1185">Reference proteome</keyword>
<organism evidence="1 2">
    <name type="scientific">Carpediemonas membranifera</name>
    <dbReference type="NCBI Taxonomy" id="201153"/>
    <lineage>
        <taxon>Eukaryota</taxon>
        <taxon>Metamonada</taxon>
        <taxon>Carpediemonas-like organisms</taxon>
        <taxon>Carpediemonas</taxon>
    </lineage>
</organism>
<evidence type="ECO:0000313" key="2">
    <source>
        <dbReference type="Proteomes" id="UP000717585"/>
    </source>
</evidence>
<dbReference type="GO" id="GO:0003746">
    <property type="term" value="F:translation elongation factor activity"/>
    <property type="evidence" value="ECO:0007669"/>
    <property type="project" value="UniProtKB-KW"/>
</dbReference>
<dbReference type="SUPFAM" id="SSF54695">
    <property type="entry name" value="POZ domain"/>
    <property type="match status" value="1"/>
</dbReference>
<dbReference type="EMBL" id="JAHDYR010000012">
    <property type="protein sequence ID" value="KAG9395064.1"/>
    <property type="molecule type" value="Genomic_DNA"/>
</dbReference>
<dbReference type="AlphaFoldDB" id="A0A8J6E0F8"/>
<keyword evidence="1" id="KW-0648">Protein biosynthesis</keyword>
<dbReference type="InterPro" id="IPR011333">
    <property type="entry name" value="SKP1/BTB/POZ_sf"/>
</dbReference>